<feature type="domain" description="Glycosyltransferase 2-like" evidence="2">
    <location>
        <begin position="49"/>
        <end position="233"/>
    </location>
</feature>
<dbReference type="SUPFAM" id="SSF53448">
    <property type="entry name" value="Nucleotide-diphospho-sugar transferases"/>
    <property type="match status" value="1"/>
</dbReference>
<feature type="transmembrane region" description="Helical" evidence="1">
    <location>
        <begin position="297"/>
        <end position="322"/>
    </location>
</feature>
<evidence type="ECO:0000313" key="3">
    <source>
        <dbReference type="EMBL" id="BAA18705.1"/>
    </source>
</evidence>
<feature type="transmembrane region" description="Helical" evidence="1">
    <location>
        <begin position="6"/>
        <end position="27"/>
    </location>
</feature>
<accession>P74597</accession>
<dbReference type="AlphaFoldDB" id="P74597"/>
<dbReference type="EnsemblBacteria" id="BAA18705">
    <property type="protein sequence ID" value="BAA18705"/>
    <property type="gene ID" value="BAA18705"/>
</dbReference>
<dbReference type="InterPro" id="IPR029044">
    <property type="entry name" value="Nucleotide-diphossugar_trans"/>
</dbReference>
<evidence type="ECO:0000313" key="4">
    <source>
        <dbReference type="Proteomes" id="UP000001425"/>
    </source>
</evidence>
<feature type="transmembrane region" description="Helical" evidence="1">
    <location>
        <begin position="353"/>
        <end position="370"/>
    </location>
</feature>
<keyword evidence="1" id="KW-1133">Transmembrane helix</keyword>
<dbReference type="PANTHER" id="PTHR43646">
    <property type="entry name" value="GLYCOSYLTRANSFERASE"/>
    <property type="match status" value="1"/>
</dbReference>
<keyword evidence="4" id="KW-1185">Reference proteome</keyword>
<sequence>MVTFVLAITAISCLIWCFLLVGWGNFWRCDQVLNFDRPSTLQAYPSVAAIIPARDEASVLGQSLPSLLEQHYPGPLKIILVDDQSSDGTGAVAQRIASGLGHGDRLEVVSGQPLPPGWSGKLWAVEQGWQTVQLKKKGSDSWPEYIFLTDADIAHGPQTITALVEKAQRDNLALVSLMVLLRCESVWEKLLIPAFIFFFQKLYPFPLVNNPQRQTAAAAGGCILMQRSALQTIGGIGALKEALIDDCTLAQKVKAQKLPIWLGLTRANWSLRPYDSLETIWQMVSRTAYTQLNYNPLLLLGTLLGMALVYLTAPIALILAIIWGNAPLALLGAFTWMLMAIAYGPTLKFYGRSWLWGLTLPLIALLYSLMTLDSAWQHWRGQGGGWKGRIYPQGS</sequence>
<evidence type="ECO:0000259" key="2">
    <source>
        <dbReference type="Pfam" id="PF00535"/>
    </source>
</evidence>
<reference evidence="3 4" key="2">
    <citation type="journal article" date="1996" name="DNA Res.">
        <title>Sequence analysis of the genome of the unicellular cyanobacterium Synechocystis sp. strain PCC6803. II. Sequence determination of the entire genome and assignment of potential protein-coding regions.</title>
        <authorList>
            <person name="Kaneko T."/>
            <person name="Sato S."/>
            <person name="Kotani H."/>
            <person name="Tanaka A."/>
            <person name="Asamizu E."/>
            <person name="Nakamura Y."/>
            <person name="Miyajima N."/>
            <person name="Hirosawa M."/>
            <person name="Sugiura M."/>
            <person name="Sasamoto S."/>
            <person name="Kimura T."/>
            <person name="Hosouchi T."/>
            <person name="Matsuno A."/>
            <person name="Muraki A."/>
            <person name="Nakazaki N."/>
            <person name="Naruo K."/>
            <person name="Okumura S."/>
            <person name="Shimpo S."/>
            <person name="Takeuchi C."/>
            <person name="Wada T."/>
            <person name="Watanabe A."/>
            <person name="Yamada M."/>
            <person name="Yasuda M."/>
            <person name="Tabata S."/>
        </authorList>
    </citation>
    <scope>NUCLEOTIDE SEQUENCE [LARGE SCALE GENOMIC DNA]</scope>
    <source>
        <strain evidence="4">ATCC 27184 / PCC 6803 / Kazusa</strain>
    </source>
</reference>
<dbReference type="IntAct" id="P74597">
    <property type="interactions" value="2"/>
</dbReference>
<dbReference type="PaxDb" id="1148-1653794"/>
<dbReference type="STRING" id="1148.gene:10500477"/>
<dbReference type="CDD" id="cd00761">
    <property type="entry name" value="Glyco_tranf_GTA_type"/>
    <property type="match status" value="1"/>
</dbReference>
<gene>
    <name evidence="3" type="ordered locus">slr1566</name>
</gene>
<evidence type="ECO:0000256" key="1">
    <source>
        <dbReference type="SAM" id="Phobius"/>
    </source>
</evidence>
<dbReference type="Proteomes" id="UP000001425">
    <property type="component" value="Chromosome"/>
</dbReference>
<dbReference type="EMBL" id="BA000022">
    <property type="protein sequence ID" value="BAA18705.1"/>
    <property type="molecule type" value="Genomic_DNA"/>
</dbReference>
<name>P74597_SYNY3</name>
<protein>
    <submittedName>
        <fullName evidence="3">Slr1566 protein</fullName>
    </submittedName>
</protein>
<dbReference type="PIR" id="S76793">
    <property type="entry name" value="S76793"/>
</dbReference>
<dbReference type="CAZy" id="GT2">
    <property type="family name" value="Glycosyltransferase Family 2"/>
</dbReference>
<dbReference type="eggNOG" id="COG0463">
    <property type="taxonomic scope" value="Bacteria"/>
</dbReference>
<reference evidence="3 4" key="1">
    <citation type="journal article" date="1995" name="DNA Res.">
        <title>Sequence analysis of the genome of the unicellular cyanobacterium Synechocystis sp. strain PCC6803. I. Sequence features in the 1 Mb region from map positions 64% to 92% of the genome.</title>
        <authorList>
            <person name="Kaneko T."/>
            <person name="Tanaka A."/>
            <person name="Sato S."/>
            <person name="Kotani H."/>
            <person name="Sazuka T."/>
            <person name="Miyajima N."/>
            <person name="Sugiura M."/>
            <person name="Tabata S."/>
        </authorList>
    </citation>
    <scope>NUCLEOTIDE SEQUENCE [LARGE SCALE GENOMIC DNA]</scope>
    <source>
        <strain evidence="4">ATCC 27184 / PCC 6803 / Kazusa</strain>
    </source>
</reference>
<feature type="transmembrane region" description="Helical" evidence="1">
    <location>
        <begin position="328"/>
        <end position="346"/>
    </location>
</feature>
<dbReference type="PANTHER" id="PTHR43646:SF3">
    <property type="entry name" value="SLR1566 PROTEIN"/>
    <property type="match status" value="1"/>
</dbReference>
<dbReference type="InterPro" id="IPR017832">
    <property type="entry name" value="Glyco_trans_2_hopen-assoc_HpnB"/>
</dbReference>
<dbReference type="Gene3D" id="3.90.550.10">
    <property type="entry name" value="Spore Coat Polysaccharide Biosynthesis Protein SpsA, Chain A"/>
    <property type="match status" value="1"/>
</dbReference>
<dbReference type="InParanoid" id="P74597"/>
<dbReference type="NCBIfam" id="TIGR03469">
    <property type="entry name" value="HpnB"/>
    <property type="match status" value="1"/>
</dbReference>
<keyword evidence="1" id="KW-0472">Membrane</keyword>
<keyword evidence="1" id="KW-0812">Transmembrane</keyword>
<dbReference type="PhylomeDB" id="P74597"/>
<proteinExistence type="predicted"/>
<dbReference type="Pfam" id="PF00535">
    <property type="entry name" value="Glycos_transf_2"/>
    <property type="match status" value="1"/>
</dbReference>
<organism evidence="3 4">
    <name type="scientific">Synechocystis sp. (strain ATCC 27184 / PCC 6803 / Kazusa)</name>
    <dbReference type="NCBI Taxonomy" id="1111708"/>
    <lineage>
        <taxon>Bacteria</taxon>
        <taxon>Bacillati</taxon>
        <taxon>Cyanobacteriota</taxon>
        <taxon>Cyanophyceae</taxon>
        <taxon>Synechococcales</taxon>
        <taxon>Merismopediaceae</taxon>
        <taxon>Synechocystis</taxon>
    </lineage>
</organism>
<dbReference type="InterPro" id="IPR001173">
    <property type="entry name" value="Glyco_trans_2-like"/>
</dbReference>
<dbReference type="KEGG" id="syn:slr1566"/>